<evidence type="ECO:0000313" key="3">
    <source>
        <dbReference type="Proteomes" id="UP000611459"/>
    </source>
</evidence>
<dbReference type="EMBL" id="JAGEMX010000027">
    <property type="protein sequence ID" value="MBO1835207.1"/>
    <property type="molecule type" value="Genomic_DNA"/>
</dbReference>
<name>A0AAP1YCR8_9BURK</name>
<comment type="caution">
    <text evidence="1">The sequence shown here is derived from an EMBL/GenBank/DDBJ whole genome shotgun (WGS) entry which is preliminary data.</text>
</comment>
<sequence>MANVRDQIAARYSADDAPWSAATGDLAHAILERALSMPLAELRAFVASTANGADLSATGDGALSSMVQMARIALL</sequence>
<reference evidence="1" key="1">
    <citation type="submission" date="2021-01" db="EMBL/GenBank/DDBJ databases">
        <title>Outbreak of Burkholderia contaminns endophthalmitis traced to a clinical ventilation system.</title>
        <authorList>
            <person name="Lipuma J."/>
            <person name="Spilker T."/>
            <person name="Kratholm J."/>
        </authorList>
    </citation>
    <scope>NUCLEOTIDE SEQUENCE</scope>
    <source>
        <strain evidence="1">HI4954</strain>
    </source>
</reference>
<dbReference type="AlphaFoldDB" id="A0AAP1YCR8"/>
<evidence type="ECO:0000313" key="4">
    <source>
        <dbReference type="Proteomes" id="UP000664048"/>
    </source>
</evidence>
<dbReference type="EMBL" id="JAENIB010000033">
    <property type="protein sequence ID" value="MBK1935565.1"/>
    <property type="molecule type" value="Genomic_DNA"/>
</dbReference>
<keyword evidence="4" id="KW-1185">Reference proteome</keyword>
<evidence type="ECO:0000313" key="1">
    <source>
        <dbReference type="EMBL" id="MBK1935565.1"/>
    </source>
</evidence>
<organism evidence="1 3">
    <name type="scientific">Burkholderia contaminans</name>
    <dbReference type="NCBI Taxonomy" id="488447"/>
    <lineage>
        <taxon>Bacteria</taxon>
        <taxon>Pseudomonadati</taxon>
        <taxon>Pseudomonadota</taxon>
        <taxon>Betaproteobacteria</taxon>
        <taxon>Burkholderiales</taxon>
        <taxon>Burkholderiaceae</taxon>
        <taxon>Burkholderia</taxon>
        <taxon>Burkholderia cepacia complex</taxon>
    </lineage>
</organism>
<gene>
    <name evidence="2" type="ORF">J4M89_38080</name>
    <name evidence="1" type="ORF">JIN94_37360</name>
</gene>
<accession>A0AAP1YCR8</accession>
<protein>
    <submittedName>
        <fullName evidence="1">Uncharacterized protein</fullName>
    </submittedName>
</protein>
<dbReference type="Proteomes" id="UP000664048">
    <property type="component" value="Unassembled WGS sequence"/>
</dbReference>
<proteinExistence type="predicted"/>
<dbReference type="RefSeq" id="WP_143282280.1">
    <property type="nucleotide sequence ID" value="NZ_CABVQA010000061.1"/>
</dbReference>
<evidence type="ECO:0000313" key="2">
    <source>
        <dbReference type="EMBL" id="MBO1835207.1"/>
    </source>
</evidence>
<dbReference type="Proteomes" id="UP000611459">
    <property type="component" value="Unassembled WGS sequence"/>
</dbReference>
<reference evidence="2 4" key="2">
    <citation type="submission" date="2021-03" db="EMBL/GenBank/DDBJ databases">
        <title>Clinical course, treatment and visual outcome of an outbreak of Burkholderia contaminans endophthalmitis following cataract surgery.</title>
        <authorList>
            <person name="Lind C."/>
            <person name="Olsen K."/>
            <person name="Angelsen N.K."/>
            <person name="Krefting E.A."/>
            <person name="Fossen K."/>
            <person name="Gravningen K."/>
            <person name="Depoorter E."/>
            <person name="Vandamme P."/>
            <person name="Bertelsen G."/>
        </authorList>
    </citation>
    <scope>NUCLEOTIDE SEQUENCE [LARGE SCALE GENOMIC DNA]</scope>
    <source>
        <strain evidence="2 4">51242556</strain>
    </source>
</reference>